<proteinExistence type="predicted"/>
<dbReference type="GO" id="GO:0016887">
    <property type="term" value="F:ATP hydrolysis activity"/>
    <property type="evidence" value="ECO:0007669"/>
    <property type="project" value="InterPro"/>
</dbReference>
<dbReference type="Proteomes" id="UP000294547">
    <property type="component" value="Unassembled WGS sequence"/>
</dbReference>
<accession>A0A4R6R9X1</accession>
<feature type="domain" description="ABC transporter" evidence="8">
    <location>
        <begin position="352"/>
        <end position="559"/>
    </location>
</feature>
<feature type="transmembrane region" description="Helical" evidence="7">
    <location>
        <begin position="242"/>
        <end position="268"/>
    </location>
</feature>
<name>A0A4R6R9X1_9HYPH</name>
<protein>
    <submittedName>
        <fullName evidence="10">ATP-binding cassette subfamily C protein CydD</fullName>
    </submittedName>
</protein>
<dbReference type="Pfam" id="PF00664">
    <property type="entry name" value="ABC_membrane"/>
    <property type="match status" value="1"/>
</dbReference>
<reference evidence="10 11" key="1">
    <citation type="submission" date="2019-03" db="EMBL/GenBank/DDBJ databases">
        <title>Genomic Encyclopedia of Type Strains, Phase IV (KMG-IV): sequencing the most valuable type-strain genomes for metagenomic binning, comparative biology and taxonomic classification.</title>
        <authorList>
            <person name="Goeker M."/>
        </authorList>
    </citation>
    <scope>NUCLEOTIDE SEQUENCE [LARGE SCALE GENOMIC DNA]</scope>
    <source>
        <strain evidence="10 11">DSM 102969</strain>
    </source>
</reference>
<dbReference type="Gene3D" id="1.20.1560.10">
    <property type="entry name" value="ABC transporter type 1, transmembrane domain"/>
    <property type="match status" value="1"/>
</dbReference>
<dbReference type="Pfam" id="PF00005">
    <property type="entry name" value="ABC_tran"/>
    <property type="match status" value="1"/>
</dbReference>
<dbReference type="SMART" id="SM00382">
    <property type="entry name" value="AAA"/>
    <property type="match status" value="1"/>
</dbReference>
<comment type="subcellular location">
    <subcellularLocation>
        <location evidence="1">Cell membrane</location>
        <topology evidence="1">Multi-pass membrane protein</topology>
    </subcellularLocation>
</comment>
<dbReference type="PANTHER" id="PTHR24221:SF261">
    <property type="entry name" value="GLUTATHIONE_L-CYSTEINE TRANSPORT SYSTEM ATP-BINDING_PERMEASE PROTEIN CYDD"/>
    <property type="match status" value="1"/>
</dbReference>
<evidence type="ECO:0000313" key="11">
    <source>
        <dbReference type="Proteomes" id="UP000294547"/>
    </source>
</evidence>
<evidence type="ECO:0000313" key="10">
    <source>
        <dbReference type="EMBL" id="TDP82426.1"/>
    </source>
</evidence>
<dbReference type="InterPro" id="IPR011527">
    <property type="entry name" value="ABC1_TM_dom"/>
</dbReference>
<dbReference type="InterPro" id="IPR003439">
    <property type="entry name" value="ABC_transporter-like_ATP-bd"/>
</dbReference>
<feature type="transmembrane region" description="Helical" evidence="7">
    <location>
        <begin position="21"/>
        <end position="40"/>
    </location>
</feature>
<comment type="caution">
    <text evidence="10">The sequence shown here is derived from an EMBL/GenBank/DDBJ whole genome shotgun (WGS) entry which is preliminary data.</text>
</comment>
<dbReference type="InterPro" id="IPR039421">
    <property type="entry name" value="Type_1_exporter"/>
</dbReference>
<dbReference type="Gene3D" id="3.40.50.300">
    <property type="entry name" value="P-loop containing nucleotide triphosphate hydrolases"/>
    <property type="match status" value="1"/>
</dbReference>
<gene>
    <name evidence="10" type="ORF">EDD54_3693</name>
</gene>
<dbReference type="PROSITE" id="PS50893">
    <property type="entry name" value="ABC_TRANSPORTER_2"/>
    <property type="match status" value="1"/>
</dbReference>
<dbReference type="SUPFAM" id="SSF90123">
    <property type="entry name" value="ABC transporter transmembrane region"/>
    <property type="match status" value="1"/>
</dbReference>
<keyword evidence="5 7" id="KW-1133">Transmembrane helix</keyword>
<keyword evidence="4 10" id="KW-0067">ATP-binding</keyword>
<evidence type="ECO:0000256" key="3">
    <source>
        <dbReference type="ARBA" id="ARBA00022741"/>
    </source>
</evidence>
<feature type="transmembrane region" description="Helical" evidence="7">
    <location>
        <begin position="60"/>
        <end position="79"/>
    </location>
</feature>
<dbReference type="SUPFAM" id="SSF52540">
    <property type="entry name" value="P-loop containing nucleoside triphosphate hydrolases"/>
    <property type="match status" value="1"/>
</dbReference>
<keyword evidence="6 7" id="KW-0472">Membrane</keyword>
<dbReference type="GO" id="GO:0140359">
    <property type="term" value="F:ABC-type transporter activity"/>
    <property type="evidence" value="ECO:0007669"/>
    <property type="project" value="InterPro"/>
</dbReference>
<dbReference type="EMBL" id="SNXY01000010">
    <property type="protein sequence ID" value="TDP82426.1"/>
    <property type="molecule type" value="Genomic_DNA"/>
</dbReference>
<evidence type="ECO:0000256" key="7">
    <source>
        <dbReference type="SAM" id="Phobius"/>
    </source>
</evidence>
<evidence type="ECO:0000259" key="9">
    <source>
        <dbReference type="PROSITE" id="PS50929"/>
    </source>
</evidence>
<evidence type="ECO:0000256" key="5">
    <source>
        <dbReference type="ARBA" id="ARBA00022989"/>
    </source>
</evidence>
<evidence type="ECO:0000256" key="6">
    <source>
        <dbReference type="ARBA" id="ARBA00023136"/>
    </source>
</evidence>
<feature type="domain" description="ABC transmembrane type-1" evidence="9">
    <location>
        <begin position="23"/>
        <end position="313"/>
    </location>
</feature>
<dbReference type="InterPro" id="IPR036640">
    <property type="entry name" value="ABC1_TM_sf"/>
</dbReference>
<feature type="transmembrane region" description="Helical" evidence="7">
    <location>
        <begin position="86"/>
        <end position="107"/>
    </location>
</feature>
<dbReference type="CDD" id="cd18584">
    <property type="entry name" value="ABC_6TM_AarD_CydD"/>
    <property type="match status" value="1"/>
</dbReference>
<dbReference type="GO" id="GO:0034040">
    <property type="term" value="F:ATPase-coupled lipid transmembrane transporter activity"/>
    <property type="evidence" value="ECO:0007669"/>
    <property type="project" value="TreeGrafter"/>
</dbReference>
<evidence type="ECO:0000256" key="1">
    <source>
        <dbReference type="ARBA" id="ARBA00004651"/>
    </source>
</evidence>
<dbReference type="InterPro" id="IPR027417">
    <property type="entry name" value="P-loop_NTPase"/>
</dbReference>
<dbReference type="InterPro" id="IPR003593">
    <property type="entry name" value="AAA+_ATPase"/>
</dbReference>
<dbReference type="GO" id="GO:0005524">
    <property type="term" value="F:ATP binding"/>
    <property type="evidence" value="ECO:0007669"/>
    <property type="project" value="UniProtKB-KW"/>
</dbReference>
<dbReference type="PROSITE" id="PS50929">
    <property type="entry name" value="ABC_TM1F"/>
    <property type="match status" value="1"/>
</dbReference>
<evidence type="ECO:0000256" key="2">
    <source>
        <dbReference type="ARBA" id="ARBA00022692"/>
    </source>
</evidence>
<feature type="transmembrane region" description="Helical" evidence="7">
    <location>
        <begin position="274"/>
        <end position="294"/>
    </location>
</feature>
<evidence type="ECO:0000259" key="8">
    <source>
        <dbReference type="PROSITE" id="PS50893"/>
    </source>
</evidence>
<keyword evidence="2 7" id="KW-0812">Transmembrane</keyword>
<dbReference type="AlphaFoldDB" id="A0A4R6R9X1"/>
<sequence>MAARVGNGGGRPGAVTAVPPSRGALAFALAASLFAIPQALLLGDAVATVAIGPDAGLTGLVGWPLWLLLAAVGVARVGLDAAATRLAGLAAVAAKGVLRGAWLSGFARWSPVAPRRAATGDVVATLVDRVDGLDPWFVRYPIARLRMAVVPPAILLAVLPLSWAAALLLLLAGPFIPVFMALIGARAQAVARRRLDEAGDLDSLLLDRVGGLATLRALGAGDRVAAEIAGRGEALRGRTMEVLAVAFLSSAALEFFASVGIALAAVFIGFHLLGFIGFGGDFGLAGGVAMLALAPEYFQPLRDFAAAYHDRADALALDARGEDVFRVAIPRMAASTRRRRASAPAEAPAVAVRDLRVAAAGRSGTVLDGVSFDLAAGGLLAVTGPSGAGKTTLLACLGGLLADVEGTVLVGGRAPGDAAGPPACWLGQEPLIRQGSVLANLAPAGVPPSRDEAWRVLGAVGLADVVRRMPRGLLTPLGETGAGLSRGELRRIAVARALLDPAPLVLADEPTADLDAVSAAIVRRAVVAMAGRRTVVVATHDEALAALAPARLALAAVPA</sequence>
<keyword evidence="11" id="KW-1185">Reference proteome</keyword>
<organism evidence="10 11">
    <name type="scientific">Oharaeibacter diazotrophicus</name>
    <dbReference type="NCBI Taxonomy" id="1920512"/>
    <lineage>
        <taxon>Bacteria</taxon>
        <taxon>Pseudomonadati</taxon>
        <taxon>Pseudomonadota</taxon>
        <taxon>Alphaproteobacteria</taxon>
        <taxon>Hyphomicrobiales</taxon>
        <taxon>Pleomorphomonadaceae</taxon>
        <taxon>Oharaeibacter</taxon>
    </lineage>
</organism>
<dbReference type="GO" id="GO:0005886">
    <property type="term" value="C:plasma membrane"/>
    <property type="evidence" value="ECO:0007669"/>
    <property type="project" value="UniProtKB-SubCell"/>
</dbReference>
<evidence type="ECO:0000256" key="4">
    <source>
        <dbReference type="ARBA" id="ARBA00022840"/>
    </source>
</evidence>
<keyword evidence="3" id="KW-0547">Nucleotide-binding</keyword>
<feature type="transmembrane region" description="Helical" evidence="7">
    <location>
        <begin position="154"/>
        <end position="185"/>
    </location>
</feature>
<dbReference type="PANTHER" id="PTHR24221">
    <property type="entry name" value="ATP-BINDING CASSETTE SUB-FAMILY B"/>
    <property type="match status" value="1"/>
</dbReference>